<feature type="region of interest" description="Disordered" evidence="1">
    <location>
        <begin position="717"/>
        <end position="753"/>
    </location>
</feature>
<dbReference type="Pfam" id="PF01419">
    <property type="entry name" value="Jacalin"/>
    <property type="match status" value="1"/>
</dbReference>
<dbReference type="PROSITE" id="PS51752">
    <property type="entry name" value="JACALIN_LECTIN"/>
    <property type="match status" value="1"/>
</dbReference>
<dbReference type="PANTHER" id="PTHR47293:SF15">
    <property type="entry name" value="JACALIN-RELATED LECTIN 19"/>
    <property type="match status" value="1"/>
</dbReference>
<feature type="region of interest" description="Disordered" evidence="1">
    <location>
        <begin position="1"/>
        <end position="22"/>
    </location>
</feature>
<feature type="compositionally biased region" description="Low complexity" evidence="1">
    <location>
        <begin position="11"/>
        <end position="22"/>
    </location>
</feature>
<evidence type="ECO:0000313" key="4">
    <source>
        <dbReference type="Proteomes" id="UP000002640"/>
    </source>
</evidence>
<evidence type="ECO:0000259" key="2">
    <source>
        <dbReference type="PROSITE" id="PS51752"/>
    </source>
</evidence>
<dbReference type="InterPro" id="IPR036404">
    <property type="entry name" value="Jacalin-like_lectin_dom_sf"/>
</dbReference>
<feature type="region of interest" description="Disordered" evidence="1">
    <location>
        <begin position="286"/>
        <end position="310"/>
    </location>
</feature>
<dbReference type="Gene3D" id="2.100.10.30">
    <property type="entry name" value="Jacalin-like lectin domain"/>
    <property type="match status" value="1"/>
</dbReference>
<dbReference type="OMA" id="FWPFYVW"/>
<evidence type="ECO:0000256" key="1">
    <source>
        <dbReference type="SAM" id="MobiDB-lite"/>
    </source>
</evidence>
<gene>
    <name evidence="3" type="ORF">PHYSODRAFT_551911</name>
</gene>
<dbReference type="EMBL" id="JH159151">
    <property type="protein sequence ID" value="EGZ26661.1"/>
    <property type="molecule type" value="Genomic_DNA"/>
</dbReference>
<sequence length="1631" mass="191314">MAEGPEDDAAADLAPQATPAAAENAHQRTILYARKGVGSAQSRVGRRPLAVPNWFDLPVLLPESHPVAARIQRNTASRALVSRLASREEEEQLKAKKMGAAVLKSALRRRHSTRVRKLDGLGQVDRKNRLRAKLWKDLSRFGLWPMAGPGDLDDQQSVESAVDAIWTQWQDNAANAVTSAESDVNRGSSNESTGWFGFSASRLQAKVQTPGLRRRKRLTDLHQFVGLQLQKRLFKSWDTIEIAFTGSGDMTVSQIVKFLQHSDVQLGDQDAAKVQKILEEHVTTMQAAQDPERVDDDAGHAHSNQKRGKGKAVLSYEGFRQIFHPVDPQEASKWKREFDRERFRQKQEKDIYSKELAALEEKVRQRLANSARQMVEILQQFKCDPNAIPWESDQQRLQLRSQFFEVIFRKPQRRRLLQLDSRLPHSDSADSSGANLLPNKLSVKLILSMLLQKYSRNGHFESIEVPVAAYLYHDYAADIVKQSVRRYWERYKIDQWPERQMIFRFRKKKQIFHDWRAFADRARMLRRYVLRKFAAWKYMTRKLHEHYAFYRTSFWPFYVWKRHLQQMIIARGKTVFLMNVLRTYIQLRNFRALKQRYKTKQWNQRQIARLRKKKARRVCLICWETWKGRFQRGRLIRQIWKNHGHMFQQLHKYYMVRVTFYILRYYAILKKDIKRRKYKSFLAQFSITSRTKAQPHHPRQQHGVNIYDRNAQQRVSLHPTDHDQGSAASTRRSLPASGYEAPQNGRASRLDSRNARATSLTRIMETDLGKRIKRKSRLYDLCLGLYLKYRELDRSKQIGNVVAYRRFGRIFLKYLKTLVRHNKKNRFATDLGAYRVLSTRFRQWMIGTVYKLPHTAQDDDYGTVKREEESEEAGDKVVLHWREDREWRLQGIVNNPIRAQMLRQDLLSIMENDSVRKETIRGRELLLNKKQQNEEAFLRKETGVTLKIKAAQMQQVQQIMRRRAHRLHDAMDNVYDVLLQQQARQQLKSSFRSLRIVVMMKYTRLLCHRAQIRNWLRLCYRFMYWEKHMSTFYKLKIKYRAFQTLLKHAVWKWKFQSQGLSHKLQRSQELMWKHEHFMEERGMFDGSSESLRLAATKFSPAKSFRGTFLRWIQFTQSSRARREIVRLVRRKQEIWSMHNVFYALKNRVKAKYTYAERCAARPYLWRQCMVDLDTYHCKILALEQRLPTTSLRAQLSETRELMRETAMSSPTLKKLFQEHEKEVRQRLQLEKRLMLVAYNDRAVHKYAERASALFGTTAGRPFTHDKVPPFGSISEVAVICGKKVDGISQVVKTHGHVSSEGTLHGNPFGNREVFQLAKGEKLISIEGYASHLIYGLRFGTSSGRYSKWFGHCEKGSRFEVHSDYFTNREEIIGFFGHADSTSINSLGVVMRHTTIKNPFEGMWVQKDHHAQNILQHRSPDELSQCDRQFAYFLQVRACEVLLVMERAHTFAVRAYRMEDTLPPALGNMRIIMAIARWMLNALSHGLVQRTEREEEGKQILQRGQEKYSAGEKVLFEGVSTMQIVDSFRDSAGQLDAATLGVKKIVELREMMSQAQQQIAQGEKLRDEGQHDIMLSQRILPHLPTTKRMISAIRKMYKIVQTKDEIDQMTPEVRSILLLKKNSLASDSLLAM</sequence>
<dbReference type="SMART" id="SM00915">
    <property type="entry name" value="Jacalin"/>
    <property type="match status" value="1"/>
</dbReference>
<name>G4YJV4_PHYSP</name>
<dbReference type="RefSeq" id="XP_009513936.1">
    <property type="nucleotide sequence ID" value="XM_009515641.1"/>
</dbReference>
<dbReference type="GeneID" id="20662768"/>
<accession>G4YJV4</accession>
<dbReference type="SMR" id="G4YJV4"/>
<dbReference type="InParanoid" id="G4YJV4"/>
<keyword evidence="4" id="KW-1185">Reference proteome</keyword>
<reference evidence="3 4" key="1">
    <citation type="journal article" date="2006" name="Science">
        <title>Phytophthora genome sequences uncover evolutionary origins and mechanisms of pathogenesis.</title>
        <authorList>
            <person name="Tyler B.M."/>
            <person name="Tripathy S."/>
            <person name="Zhang X."/>
            <person name="Dehal P."/>
            <person name="Jiang R.H."/>
            <person name="Aerts A."/>
            <person name="Arredondo F.D."/>
            <person name="Baxter L."/>
            <person name="Bensasson D."/>
            <person name="Beynon J.L."/>
            <person name="Chapman J."/>
            <person name="Damasceno C.M."/>
            <person name="Dorrance A.E."/>
            <person name="Dou D."/>
            <person name="Dickerman A.W."/>
            <person name="Dubchak I.L."/>
            <person name="Garbelotto M."/>
            <person name="Gijzen M."/>
            <person name="Gordon S.G."/>
            <person name="Govers F."/>
            <person name="Grunwald N.J."/>
            <person name="Huang W."/>
            <person name="Ivors K.L."/>
            <person name="Jones R.W."/>
            <person name="Kamoun S."/>
            <person name="Krampis K."/>
            <person name="Lamour K.H."/>
            <person name="Lee M.K."/>
            <person name="McDonald W.H."/>
            <person name="Medina M."/>
            <person name="Meijer H.J."/>
            <person name="Nordberg E.K."/>
            <person name="Maclean D.J."/>
            <person name="Ospina-Giraldo M.D."/>
            <person name="Morris P.F."/>
            <person name="Phuntumart V."/>
            <person name="Putnam N.H."/>
            <person name="Rash S."/>
            <person name="Rose J.K."/>
            <person name="Sakihama Y."/>
            <person name="Salamov A.A."/>
            <person name="Savidor A."/>
            <person name="Scheuring C.F."/>
            <person name="Smith B.M."/>
            <person name="Sobral B.W."/>
            <person name="Terry A."/>
            <person name="Torto-Alalibo T.A."/>
            <person name="Win J."/>
            <person name="Xu Z."/>
            <person name="Zhang H."/>
            <person name="Grigoriev I.V."/>
            <person name="Rokhsar D.S."/>
            <person name="Boore J.L."/>
        </authorList>
    </citation>
    <scope>NUCLEOTIDE SEQUENCE [LARGE SCALE GENOMIC DNA]</scope>
    <source>
        <strain evidence="3 4">P6497</strain>
    </source>
</reference>
<dbReference type="KEGG" id="psoj:PHYSODRAFT_551911"/>
<feature type="compositionally biased region" description="Basic and acidic residues" evidence="1">
    <location>
        <begin position="290"/>
        <end position="300"/>
    </location>
</feature>
<proteinExistence type="predicted"/>
<feature type="compositionally biased region" description="Acidic residues" evidence="1">
    <location>
        <begin position="1"/>
        <end position="10"/>
    </location>
</feature>
<evidence type="ECO:0000313" key="3">
    <source>
        <dbReference type="EMBL" id="EGZ26661.1"/>
    </source>
</evidence>
<organism evidence="3 4">
    <name type="scientific">Phytophthora sojae (strain P6497)</name>
    <name type="common">Soybean stem and root rot agent</name>
    <name type="synonym">Phytophthora megasperma f. sp. glycines</name>
    <dbReference type="NCBI Taxonomy" id="1094619"/>
    <lineage>
        <taxon>Eukaryota</taxon>
        <taxon>Sar</taxon>
        <taxon>Stramenopiles</taxon>
        <taxon>Oomycota</taxon>
        <taxon>Peronosporomycetes</taxon>
        <taxon>Peronosporales</taxon>
        <taxon>Peronosporaceae</taxon>
        <taxon>Phytophthora</taxon>
    </lineage>
</organism>
<dbReference type="Proteomes" id="UP000002640">
    <property type="component" value="Unassembled WGS sequence"/>
</dbReference>
<dbReference type="PANTHER" id="PTHR47293">
    <property type="entry name" value="JACALIN-RELATED LECTIN 3"/>
    <property type="match status" value="1"/>
</dbReference>
<protein>
    <recommendedName>
        <fullName evidence="2">Jacalin-type lectin domain-containing protein</fullName>
    </recommendedName>
</protein>
<dbReference type="InterPro" id="IPR001229">
    <property type="entry name" value="Jacalin-like_lectin_dom"/>
</dbReference>
<dbReference type="SUPFAM" id="SSF51101">
    <property type="entry name" value="Mannose-binding lectins"/>
    <property type="match status" value="1"/>
</dbReference>
<feature type="domain" description="Jacalin-type lectin" evidence="2">
    <location>
        <begin position="1248"/>
        <end position="1392"/>
    </location>
</feature>